<dbReference type="InterPro" id="IPR000182">
    <property type="entry name" value="GNAT_dom"/>
</dbReference>
<name>A0A3M8DU03_9BACL</name>
<dbReference type="AlphaFoldDB" id="A0A3M8DU03"/>
<dbReference type="SUPFAM" id="SSF55729">
    <property type="entry name" value="Acyl-CoA N-acyltransferases (Nat)"/>
    <property type="match status" value="1"/>
</dbReference>
<evidence type="ECO:0000256" key="1">
    <source>
        <dbReference type="ARBA" id="ARBA00004370"/>
    </source>
</evidence>
<keyword evidence="4" id="KW-0808">Transferase</keyword>
<dbReference type="GO" id="GO:0016020">
    <property type="term" value="C:membrane"/>
    <property type="evidence" value="ECO:0007669"/>
    <property type="project" value="UniProtKB-SubCell"/>
</dbReference>
<evidence type="ECO:0000256" key="2">
    <source>
        <dbReference type="ARBA" id="ARBA00023136"/>
    </source>
</evidence>
<dbReference type="RefSeq" id="WP_122916321.1">
    <property type="nucleotide sequence ID" value="NZ_RHHQ01000004.1"/>
</dbReference>
<gene>
    <name evidence="4" type="ORF">EDM56_02575</name>
</gene>
<dbReference type="Gene3D" id="3.40.630.30">
    <property type="match status" value="1"/>
</dbReference>
<evidence type="ECO:0000259" key="3">
    <source>
        <dbReference type="PROSITE" id="PS51186"/>
    </source>
</evidence>
<evidence type="ECO:0000313" key="5">
    <source>
        <dbReference type="Proteomes" id="UP000271031"/>
    </source>
</evidence>
<reference evidence="4 5" key="1">
    <citation type="submission" date="2018-10" db="EMBL/GenBank/DDBJ databases">
        <title>Phylogenomics of Brevibacillus.</title>
        <authorList>
            <person name="Dunlap C."/>
        </authorList>
    </citation>
    <scope>NUCLEOTIDE SEQUENCE [LARGE SCALE GENOMIC DNA]</scope>
    <source>
        <strain evidence="4 5">JCM 15716</strain>
    </source>
</reference>
<dbReference type="InterPro" id="IPR001466">
    <property type="entry name" value="Beta-lactam-related"/>
</dbReference>
<accession>A0A3M8DU03</accession>
<dbReference type="GO" id="GO:0016747">
    <property type="term" value="F:acyltransferase activity, transferring groups other than amino-acyl groups"/>
    <property type="evidence" value="ECO:0007669"/>
    <property type="project" value="InterPro"/>
</dbReference>
<evidence type="ECO:0000313" key="4">
    <source>
        <dbReference type="EMBL" id="RNB91658.1"/>
    </source>
</evidence>
<dbReference type="Pfam" id="PF13302">
    <property type="entry name" value="Acetyltransf_3"/>
    <property type="match status" value="1"/>
</dbReference>
<comment type="subcellular location">
    <subcellularLocation>
        <location evidence="1">Membrane</location>
    </subcellularLocation>
</comment>
<dbReference type="PANTHER" id="PTHR46825">
    <property type="entry name" value="D-ALANYL-D-ALANINE-CARBOXYPEPTIDASE/ENDOPEPTIDASE AMPH"/>
    <property type="match status" value="1"/>
</dbReference>
<dbReference type="InterPro" id="IPR050491">
    <property type="entry name" value="AmpC-like"/>
</dbReference>
<keyword evidence="5" id="KW-1185">Reference proteome</keyword>
<comment type="caution">
    <text evidence="4">The sequence shown here is derived from an EMBL/GenBank/DDBJ whole genome shotgun (WGS) entry which is preliminary data.</text>
</comment>
<dbReference type="SUPFAM" id="SSF56601">
    <property type="entry name" value="beta-lactamase/transpeptidase-like"/>
    <property type="match status" value="1"/>
</dbReference>
<dbReference type="PANTHER" id="PTHR46825:SF11">
    <property type="entry name" value="PENICILLIN-BINDING PROTEIN 4"/>
    <property type="match status" value="1"/>
</dbReference>
<organism evidence="4 5">
    <name type="scientific">Brevibacillus fluminis</name>
    <dbReference type="NCBI Taxonomy" id="511487"/>
    <lineage>
        <taxon>Bacteria</taxon>
        <taxon>Bacillati</taxon>
        <taxon>Bacillota</taxon>
        <taxon>Bacilli</taxon>
        <taxon>Bacillales</taxon>
        <taxon>Paenibacillaceae</taxon>
        <taxon>Brevibacillus</taxon>
    </lineage>
</organism>
<dbReference type="PROSITE" id="PS51186">
    <property type="entry name" value="GNAT"/>
    <property type="match status" value="1"/>
</dbReference>
<dbReference type="Gene3D" id="3.40.710.10">
    <property type="entry name" value="DD-peptidase/beta-lactamase superfamily"/>
    <property type="match status" value="1"/>
</dbReference>
<dbReference type="OrthoDB" id="9803467at2"/>
<dbReference type="InterPro" id="IPR016181">
    <property type="entry name" value="Acyl_CoA_acyltransferase"/>
</dbReference>
<protein>
    <submittedName>
        <fullName evidence="4">GNAT family N-acetyltransferase</fullName>
    </submittedName>
</protein>
<dbReference type="InterPro" id="IPR012338">
    <property type="entry name" value="Beta-lactam/transpept-like"/>
</dbReference>
<sequence length="635" mass="71616">MSTLKYFPTLETKRLRLREMTEHDAIDLFGYYSDREVTKYLDWFGPSSVEAAKRMIVSWNEGFQEDRLIRWGITLKSVDTVIGTIILTPVRGPFHWKLPIVIGYELARSYWNQGIMTEALRAVIPYIFDEMRNHRICAEVFLENGASEQILKKLGFQEEGIMRQHLWHEGYGTWHDVKAFALLKEDAVPTQSTSASCVSALNDYLNAMDRRGYLNGSVLVAHRGNVLVAKGFGTADAVHDIPNTPQTKFRIGSLSKGFTAFAIMQLQDQGLLHVDDPIANHLPDFPNGERITIHHLLTHTSGLYNYAGTLQFWQNDMRLFSASIEDIIALFRDEPLAFAPGEECAYSNSGYILLTAIIEKASRLSYADYMRTKVLQPLGMLDSGCDNGRTVVKGQASGYSVWKAFIHPEYEDMSKALGAYGLYATVEDLYRWDRALQSSELISSDSLTRMFSTYPDTYGGYGWFISDATVQGMTRKKISHLGDVGGFTAHIARYPDDELVVIFCSNMIISPVERITDDLARIALGETVQAPPHLPAIEVSPSQLVPFAGVYDQRDMTGGPVIITYEDERLYIEMPKRYGVRYKYGMTPVDATGTQLTFVTDFVDELVRILPPDSEACGQLLYRDITGTERLFIKK</sequence>
<dbReference type="Pfam" id="PF00144">
    <property type="entry name" value="Beta-lactamase"/>
    <property type="match status" value="1"/>
</dbReference>
<dbReference type="Proteomes" id="UP000271031">
    <property type="component" value="Unassembled WGS sequence"/>
</dbReference>
<feature type="domain" description="N-acetyltransferase" evidence="3">
    <location>
        <begin position="15"/>
        <end position="178"/>
    </location>
</feature>
<keyword evidence="2" id="KW-0472">Membrane</keyword>
<dbReference type="EMBL" id="RHHQ01000004">
    <property type="protein sequence ID" value="RNB91658.1"/>
    <property type="molecule type" value="Genomic_DNA"/>
</dbReference>
<proteinExistence type="predicted"/>